<feature type="compositionally biased region" description="Low complexity" evidence="1">
    <location>
        <begin position="221"/>
        <end position="235"/>
    </location>
</feature>
<comment type="caution">
    <text evidence="2">The sequence shown here is derived from an EMBL/GenBank/DDBJ whole genome shotgun (WGS) entry which is preliminary data.</text>
</comment>
<keyword evidence="3" id="KW-1185">Reference proteome</keyword>
<evidence type="ECO:0000256" key="1">
    <source>
        <dbReference type="SAM" id="MobiDB-lite"/>
    </source>
</evidence>
<feature type="compositionally biased region" description="Pro residues" evidence="1">
    <location>
        <begin position="236"/>
        <end position="246"/>
    </location>
</feature>
<gene>
    <name evidence="2" type="ORF">B0H17DRAFT_1136114</name>
</gene>
<protein>
    <submittedName>
        <fullName evidence="2">Uncharacterized protein</fullName>
    </submittedName>
</protein>
<proteinExistence type="predicted"/>
<feature type="compositionally biased region" description="Low complexity" evidence="1">
    <location>
        <begin position="394"/>
        <end position="411"/>
    </location>
</feature>
<feature type="region of interest" description="Disordered" evidence="1">
    <location>
        <begin position="394"/>
        <end position="445"/>
    </location>
</feature>
<evidence type="ECO:0000313" key="3">
    <source>
        <dbReference type="Proteomes" id="UP001221757"/>
    </source>
</evidence>
<feature type="compositionally biased region" description="Polar residues" evidence="1">
    <location>
        <begin position="426"/>
        <end position="435"/>
    </location>
</feature>
<accession>A0AAD7DBR8</accession>
<feature type="compositionally biased region" description="Polar residues" evidence="1">
    <location>
        <begin position="196"/>
        <end position="213"/>
    </location>
</feature>
<name>A0AAD7DBR8_MYCRO</name>
<feature type="region of interest" description="Disordered" evidence="1">
    <location>
        <begin position="1"/>
        <end position="30"/>
    </location>
</feature>
<dbReference type="EMBL" id="JARKIE010000085">
    <property type="protein sequence ID" value="KAJ7687759.1"/>
    <property type="molecule type" value="Genomic_DNA"/>
</dbReference>
<dbReference type="Proteomes" id="UP001221757">
    <property type="component" value="Unassembled WGS sequence"/>
</dbReference>
<reference evidence="2" key="1">
    <citation type="submission" date="2023-03" db="EMBL/GenBank/DDBJ databases">
        <title>Massive genome expansion in bonnet fungi (Mycena s.s.) driven by repeated elements and novel gene families across ecological guilds.</title>
        <authorList>
            <consortium name="Lawrence Berkeley National Laboratory"/>
            <person name="Harder C.B."/>
            <person name="Miyauchi S."/>
            <person name="Viragh M."/>
            <person name="Kuo A."/>
            <person name="Thoen E."/>
            <person name="Andreopoulos B."/>
            <person name="Lu D."/>
            <person name="Skrede I."/>
            <person name="Drula E."/>
            <person name="Henrissat B."/>
            <person name="Morin E."/>
            <person name="Kohler A."/>
            <person name="Barry K."/>
            <person name="LaButti K."/>
            <person name="Morin E."/>
            <person name="Salamov A."/>
            <person name="Lipzen A."/>
            <person name="Mereny Z."/>
            <person name="Hegedus B."/>
            <person name="Baldrian P."/>
            <person name="Stursova M."/>
            <person name="Weitz H."/>
            <person name="Taylor A."/>
            <person name="Grigoriev I.V."/>
            <person name="Nagy L.G."/>
            <person name="Martin F."/>
            <person name="Kauserud H."/>
        </authorList>
    </citation>
    <scope>NUCLEOTIDE SEQUENCE</scope>
    <source>
        <strain evidence="2">CBHHK067</strain>
    </source>
</reference>
<organism evidence="2 3">
    <name type="scientific">Mycena rosella</name>
    <name type="common">Pink bonnet</name>
    <name type="synonym">Agaricus rosellus</name>
    <dbReference type="NCBI Taxonomy" id="1033263"/>
    <lineage>
        <taxon>Eukaryota</taxon>
        <taxon>Fungi</taxon>
        <taxon>Dikarya</taxon>
        <taxon>Basidiomycota</taxon>
        <taxon>Agaricomycotina</taxon>
        <taxon>Agaricomycetes</taxon>
        <taxon>Agaricomycetidae</taxon>
        <taxon>Agaricales</taxon>
        <taxon>Marasmiineae</taxon>
        <taxon>Mycenaceae</taxon>
        <taxon>Mycena</taxon>
    </lineage>
</organism>
<evidence type="ECO:0000313" key="2">
    <source>
        <dbReference type="EMBL" id="KAJ7687759.1"/>
    </source>
</evidence>
<dbReference type="AlphaFoldDB" id="A0AAD7DBR8"/>
<feature type="region of interest" description="Disordered" evidence="1">
    <location>
        <begin position="159"/>
        <end position="247"/>
    </location>
</feature>
<sequence>MEEPESPAEPKKGAQKHRRPSRSAGARRLACAKYRDKNKDVLAKKARIRMANKIKEDSQAYQEHLEDTRRTKASYRAKKGKYLHWKQCIHCMEATDQRRRKAGQTAPNRPWDYEVDWEVYKQKKQEDLECRVADARFEGEAGCTRFEFEDGSVFYLGTSPQAKAPRPGVYPSWQSQPPPPSPVPRSTQGRPEPATPTKSLSISWTPTMPTAVQSPAPSTPTPLTTPLSPAPALHTPTPPPTAPPSDPFEARLEAVHALHYIYSNLYSSTGDATLFTTTDTRHAVHVAAGHSISLAKGFAAAERVAAQVEALGPTPDRYKTASSRYDLAQRLCASLCQLAALEEEDAKDEDAWLWGSFEDGVFIEECPSGNCGNERKIWKWWIMTTDQVMFLINKPSSSTTTTNPTISTTRNTKPKNPQAAKAGEDSPSTKLTQWSPAVPPASPVERGPPTVFSCKVCRDFFSIQAASQVECGQRRNFALQVAGRLGGGGTLAPNLSNTIKRGPPRGAKKHVFFQWPDGPTPLQCTSPHHGSAFGSKQIKILNLKLHYVLIMDASETVWKQSRQA</sequence>